<dbReference type="AlphaFoldDB" id="A0A9Q4MJV6"/>
<protein>
    <submittedName>
        <fullName evidence="1">DUF2290 domain-containing protein</fullName>
    </submittedName>
</protein>
<accession>A0A9Q4MJV6</accession>
<dbReference type="Proteomes" id="UP000474061">
    <property type="component" value="Unassembled WGS sequence"/>
</dbReference>
<reference evidence="1" key="2">
    <citation type="journal article" date="2020" name="Appl. Environ. Microbiol.">
        <title>Multiple intercontinental introductions associated with the emergence of a plant pathogen in Europe.</title>
        <authorList>
            <person name="Landa B.B."/>
            <person name="Castillo A.I."/>
            <person name="Giampetruzzi A."/>
            <person name="Kahn A."/>
            <person name="Roman-Ecija M."/>
            <person name="Velasco-Amo M.P."/>
            <person name="Navas-Cortes J.A."/>
            <person name="Marco-Noales E."/>
            <person name="Barbe S."/>
            <person name="Moralejo E."/>
            <person name="Coletta-Filho H.D."/>
            <person name="Saldarelli P."/>
            <person name="Saponari M."/>
            <person name="Almeida R.P.P."/>
        </authorList>
    </citation>
    <scope>NUCLEOTIDE SEQUENCE</scope>
    <source>
        <strain evidence="1">XYL1981</strain>
    </source>
</reference>
<proteinExistence type="predicted"/>
<dbReference type="Pfam" id="PF10053">
    <property type="entry name" value="DUF2290"/>
    <property type="match status" value="1"/>
</dbReference>
<evidence type="ECO:0000313" key="1">
    <source>
        <dbReference type="EMBL" id="MRU24860.1"/>
    </source>
</evidence>
<evidence type="ECO:0000313" key="2">
    <source>
        <dbReference type="Proteomes" id="UP000474061"/>
    </source>
</evidence>
<organism evidence="1 2">
    <name type="scientific">Xylella fastidiosa subsp. multiplex</name>
    <dbReference type="NCBI Taxonomy" id="644357"/>
    <lineage>
        <taxon>Bacteria</taxon>
        <taxon>Pseudomonadati</taxon>
        <taxon>Pseudomonadota</taxon>
        <taxon>Gammaproteobacteria</taxon>
        <taxon>Lysobacterales</taxon>
        <taxon>Lysobacteraceae</taxon>
        <taxon>Xylella</taxon>
    </lineage>
</organism>
<dbReference type="RefSeq" id="WP_004084731.1">
    <property type="nucleotide sequence ID" value="NZ_CP047134.1"/>
</dbReference>
<gene>
    <name evidence="1" type="ORF">FG476_12630</name>
</gene>
<name>A0A9Q4MJV6_XYLFS</name>
<reference evidence="1" key="1">
    <citation type="submission" date="2019-05" db="EMBL/GenBank/DDBJ databases">
        <authorList>
            <person name="Castillo A."/>
            <person name="Giampetruzzi A."/>
            <person name="Landa B."/>
            <person name="Saponari M."/>
            <person name="Almeida R.P.P."/>
            <person name="Moralejo E."/>
            <person name="Marco-Noales E."/>
            <person name="Velasco-Amo M.P."/>
            <person name="Roman-Ecija M."/>
            <person name="Navarro I."/>
            <person name="Monterde A."/>
            <person name="Barbe S."/>
        </authorList>
    </citation>
    <scope>NUCLEOTIDE SEQUENCE</scope>
    <source>
        <strain evidence="1">XYL1981</strain>
    </source>
</reference>
<dbReference type="InterPro" id="IPR018742">
    <property type="entry name" value="DUF2290"/>
</dbReference>
<sequence length="222" mass="25552">MRLTPQCIKKDMDGLISKLIEQGVCDDSNFSAIRCSGSKTEISFSGAQHLSIALRDIEYTKIYSALADKRSYNMRLIDGALLQMMYRLENDSLLQHRLGFYPAPHLRPFQDDPDTYVCDALFMEIVERRIVPFPLRFDFDAREGIYVDGAHPKSHLTLGDVTGCRIPVSAPLTPRWFVEFVLRHFYQTKQHDFISGLPQHSMKFQPSITQHEADLMHLVIPY</sequence>
<comment type="caution">
    <text evidence="1">The sequence shown here is derived from an EMBL/GenBank/DDBJ whole genome shotgun (WGS) entry which is preliminary data.</text>
</comment>
<dbReference type="EMBL" id="VDCJ01000353">
    <property type="protein sequence ID" value="MRU24860.1"/>
    <property type="molecule type" value="Genomic_DNA"/>
</dbReference>